<dbReference type="EMBL" id="FOVE01000027">
    <property type="protein sequence ID" value="SFO01516.1"/>
    <property type="molecule type" value="Genomic_DNA"/>
</dbReference>
<dbReference type="AlphaFoldDB" id="A0A1I5DQQ8"/>
<evidence type="ECO:0008006" key="4">
    <source>
        <dbReference type="Google" id="ProtNLM"/>
    </source>
</evidence>
<name>A0A1I5DQQ8_9NEIS</name>
<evidence type="ECO:0000313" key="2">
    <source>
        <dbReference type="EMBL" id="SFO01516.1"/>
    </source>
</evidence>
<accession>A0A1I5DQQ8</accession>
<feature type="chain" id="PRO_5017373334" description="DUF1176 domain-containing protein" evidence="1">
    <location>
        <begin position="22"/>
        <end position="354"/>
    </location>
</feature>
<gene>
    <name evidence="2" type="ORF">SAMN05660284_02725</name>
</gene>
<feature type="signal peptide" evidence="1">
    <location>
        <begin position="1"/>
        <end position="21"/>
    </location>
</feature>
<protein>
    <recommendedName>
        <fullName evidence="4">DUF1176 domain-containing protein</fullName>
    </recommendedName>
</protein>
<dbReference type="Proteomes" id="UP000242869">
    <property type="component" value="Unassembled WGS sequence"/>
</dbReference>
<reference evidence="3" key="1">
    <citation type="submission" date="2016-10" db="EMBL/GenBank/DDBJ databases">
        <authorList>
            <person name="Varghese N."/>
            <person name="Submissions S."/>
        </authorList>
    </citation>
    <scope>NUCLEOTIDE SEQUENCE [LARGE SCALE GENOMIC DNA]</scope>
    <source>
        <strain evidence="3">DSM 6150</strain>
    </source>
</reference>
<evidence type="ECO:0000256" key="1">
    <source>
        <dbReference type="SAM" id="SignalP"/>
    </source>
</evidence>
<organism evidence="2 3">
    <name type="scientific">Formivibrio citricus</name>
    <dbReference type="NCBI Taxonomy" id="83765"/>
    <lineage>
        <taxon>Bacteria</taxon>
        <taxon>Pseudomonadati</taxon>
        <taxon>Pseudomonadota</taxon>
        <taxon>Betaproteobacteria</taxon>
        <taxon>Neisseriales</taxon>
        <taxon>Chitinibacteraceae</taxon>
        <taxon>Formivibrio</taxon>
    </lineage>
</organism>
<evidence type="ECO:0000313" key="3">
    <source>
        <dbReference type="Proteomes" id="UP000242869"/>
    </source>
</evidence>
<dbReference type="RefSeq" id="WP_091198048.1">
    <property type="nucleotide sequence ID" value="NZ_FOVE01000027.1"/>
</dbReference>
<sequence>MSRSPLLPCLALMLMSLGASAAQPSGLSFSHKDWEIACDNTRTCRAAGYHSEGGEEESLPVSVLLTREAGPTQPVTGELMLGNYGDEDAIKKLPATFKLAMRINGRFIGEIPVDALSAKLSASQVAALTAALARTSKIEWSYGEYRWRLSDQGAAAVFLKMDEFQGRIGTPGALLKKGKLPESKALPPLPAPIVNAAKLAKPRPEDRQLETGKSKALIKALATAAGNEECGRLTNQETEEPKLTVVRLNANKLLVSTTCWLAAYNIGHGFWVINDKPPYQPVLVTTSGSDHGNGNITASHKGRGLGDCWSSDEWDWNGTQFVHTQSSTTGMCRLITLGGTWQLPTLVTDVRPAQ</sequence>
<keyword evidence="1" id="KW-0732">Signal</keyword>
<keyword evidence="3" id="KW-1185">Reference proteome</keyword>
<dbReference type="Pfam" id="PF06674">
    <property type="entry name" value="DUF1176"/>
    <property type="match status" value="1"/>
</dbReference>
<dbReference type="InterPro" id="IPR009560">
    <property type="entry name" value="DUF1176"/>
</dbReference>
<dbReference type="STRING" id="83765.SAMN05660284_02725"/>
<proteinExistence type="predicted"/>
<dbReference type="OrthoDB" id="6183301at2"/>